<feature type="transmembrane region" description="Helical" evidence="4">
    <location>
        <begin position="281"/>
        <end position="300"/>
    </location>
</feature>
<gene>
    <name evidence="5" type="ORF">JAZ07_14100</name>
</gene>
<feature type="transmembrane region" description="Helical" evidence="4">
    <location>
        <begin position="29"/>
        <end position="47"/>
    </location>
</feature>
<feature type="transmembrane region" description="Helical" evidence="4">
    <location>
        <begin position="187"/>
        <end position="206"/>
    </location>
</feature>
<keyword evidence="1 4" id="KW-0812">Transmembrane</keyword>
<feature type="transmembrane region" description="Helical" evidence="4">
    <location>
        <begin position="124"/>
        <end position="144"/>
    </location>
</feature>
<protein>
    <submittedName>
        <fullName evidence="5">MFS transporter</fullName>
    </submittedName>
</protein>
<evidence type="ECO:0000256" key="1">
    <source>
        <dbReference type="ARBA" id="ARBA00022692"/>
    </source>
</evidence>
<proteinExistence type="predicted"/>
<evidence type="ECO:0000313" key="6">
    <source>
        <dbReference type="Proteomes" id="UP000886667"/>
    </source>
</evidence>
<dbReference type="GO" id="GO:0022857">
    <property type="term" value="F:transmembrane transporter activity"/>
    <property type="evidence" value="ECO:0007669"/>
    <property type="project" value="InterPro"/>
</dbReference>
<feature type="transmembrane region" description="Helical" evidence="4">
    <location>
        <begin position="401"/>
        <end position="424"/>
    </location>
</feature>
<dbReference type="Gene3D" id="1.20.1250.20">
    <property type="entry name" value="MFS general substrate transporter like domains"/>
    <property type="match status" value="1"/>
</dbReference>
<dbReference type="SUPFAM" id="SSF103473">
    <property type="entry name" value="MFS general substrate transporter"/>
    <property type="match status" value="1"/>
</dbReference>
<keyword evidence="2 4" id="KW-1133">Transmembrane helix</keyword>
<feature type="transmembrane region" description="Helical" evidence="4">
    <location>
        <begin position="312"/>
        <end position="338"/>
    </location>
</feature>
<keyword evidence="3 4" id="KW-0472">Membrane</keyword>
<feature type="transmembrane region" description="Helical" evidence="4">
    <location>
        <begin position="246"/>
        <end position="266"/>
    </location>
</feature>
<sequence length="444" mass="50058">MNSGTKHLTSLWQSLLQRLASVQSGEGRAVFWSFLYFFSLLSSYYVLRPIRDEMGIVAGIDQLQWLFTGTFIAMLLVVPLFGFITSRLQRRQFLPYVYLFFIFNLILFYLIFESAESLTNVARVFFIWLSVFNLFVVSVFWSFMADLYRNEQAKRLFGLIASGGTIGAMTGPLLTATLVQQLGTSQMMLISAGLLCLSILCINRLIRWQATNDDREEQNDRSSERVEKPIGGNIWDGILLVLRSPYLMGICVLMLLFTLLSTFLYFQQAQIIKLAVADSEARTALFATIDLSVNALTLLIQTLITARLIKGLGLAMVLALIPLLLCLGFVLLALFPALPVLVAVQVLRRAGNYAVMRPSREMLYVVLRRDEKYKAKNFIDTVVYRGGDAVSSWVYTGFRTLGMSLSTIAWIAAPIALIWAWVAYRLGQQQNRIATQTNSQNGDE</sequence>
<dbReference type="InterPro" id="IPR036259">
    <property type="entry name" value="MFS_trans_sf"/>
</dbReference>
<feature type="transmembrane region" description="Helical" evidence="4">
    <location>
        <begin position="67"/>
        <end position="86"/>
    </location>
</feature>
<dbReference type="Pfam" id="PF07690">
    <property type="entry name" value="MFS_1"/>
    <property type="match status" value="1"/>
</dbReference>
<evidence type="ECO:0000256" key="3">
    <source>
        <dbReference type="ARBA" id="ARBA00023136"/>
    </source>
</evidence>
<dbReference type="AlphaFoldDB" id="A0A9E4KET7"/>
<dbReference type="EMBL" id="JAEPCM010000488">
    <property type="protein sequence ID" value="MCG7947471.1"/>
    <property type="molecule type" value="Genomic_DNA"/>
</dbReference>
<dbReference type="InterPro" id="IPR011701">
    <property type="entry name" value="MFS"/>
</dbReference>
<dbReference type="PANTHER" id="PTHR43596">
    <property type="entry name" value="ADP,ATP CARRIER PROTEIN"/>
    <property type="match status" value="1"/>
</dbReference>
<feature type="transmembrane region" description="Helical" evidence="4">
    <location>
        <begin position="93"/>
        <end position="112"/>
    </location>
</feature>
<evidence type="ECO:0000256" key="2">
    <source>
        <dbReference type="ARBA" id="ARBA00022989"/>
    </source>
</evidence>
<evidence type="ECO:0000256" key="4">
    <source>
        <dbReference type="SAM" id="Phobius"/>
    </source>
</evidence>
<accession>A0A9E4KET7</accession>
<feature type="transmembrane region" description="Helical" evidence="4">
    <location>
        <begin position="156"/>
        <end position="175"/>
    </location>
</feature>
<reference evidence="5" key="1">
    <citation type="journal article" date="2021" name="Proc. Natl. Acad. Sci. U.S.A.">
        <title>Global biogeography of chemosynthetic symbionts reveals both localized and globally distributed symbiont groups. .</title>
        <authorList>
            <person name="Osvatic J.T."/>
            <person name="Wilkins L.G.E."/>
            <person name="Leibrecht L."/>
            <person name="Leray M."/>
            <person name="Zauner S."/>
            <person name="Polzin J."/>
            <person name="Camacho Y."/>
            <person name="Gros O."/>
            <person name="van Gils J.A."/>
            <person name="Eisen J.A."/>
            <person name="Petersen J.M."/>
            <person name="Yuen B."/>
        </authorList>
    </citation>
    <scope>NUCLEOTIDE SEQUENCE</scope>
    <source>
        <strain evidence="5">MAGclacostrist064TRANS</strain>
    </source>
</reference>
<comment type="caution">
    <text evidence="5">The sequence shown here is derived from an EMBL/GenBank/DDBJ whole genome shotgun (WGS) entry which is preliminary data.</text>
</comment>
<organism evidence="5 6">
    <name type="scientific">Candidatus Thiodiazotropha taylori</name>
    <dbReference type="NCBI Taxonomy" id="2792791"/>
    <lineage>
        <taxon>Bacteria</taxon>
        <taxon>Pseudomonadati</taxon>
        <taxon>Pseudomonadota</taxon>
        <taxon>Gammaproteobacteria</taxon>
        <taxon>Chromatiales</taxon>
        <taxon>Sedimenticolaceae</taxon>
        <taxon>Candidatus Thiodiazotropha</taxon>
    </lineage>
</organism>
<dbReference type="Proteomes" id="UP000886667">
    <property type="component" value="Unassembled WGS sequence"/>
</dbReference>
<name>A0A9E4KET7_9GAMM</name>
<dbReference type="CDD" id="cd06174">
    <property type="entry name" value="MFS"/>
    <property type="match status" value="1"/>
</dbReference>
<dbReference type="PANTHER" id="PTHR43596:SF1">
    <property type="entry name" value="ADP,ATP CARRIER PROTEIN"/>
    <property type="match status" value="1"/>
</dbReference>
<evidence type="ECO:0000313" key="5">
    <source>
        <dbReference type="EMBL" id="MCG7947471.1"/>
    </source>
</evidence>